<dbReference type="Proteomes" id="UP000095751">
    <property type="component" value="Unassembled WGS sequence"/>
</dbReference>
<dbReference type="PANTHER" id="PTHR43736">
    <property type="entry name" value="ADP-RIBOSE PYROPHOSPHATASE"/>
    <property type="match status" value="1"/>
</dbReference>
<dbReference type="Pfam" id="PF00293">
    <property type="entry name" value="NUDIX"/>
    <property type="match status" value="1"/>
</dbReference>
<sequence length="164" mass="18283">MIYPRAAVAATVQWTNPNTNLYHYLLVKRKNPPAQNKWSIPGGKIELGEETLTAAKREIEEETQIRDCLWHSNSFLTTDSIVLDEMNSSSYAFHYVIAHCFAKIPPTSENESPALTPSDDALDAKWLSLEEIKSLECSEHLSKGVIEVITKAEALSTLGILPVQ</sequence>
<dbReference type="InParanoid" id="A0A1E7FWV9"/>
<evidence type="ECO:0000313" key="3">
    <source>
        <dbReference type="Proteomes" id="UP000095751"/>
    </source>
</evidence>
<keyword evidence="3" id="KW-1185">Reference proteome</keyword>
<dbReference type="PANTHER" id="PTHR43736:SF1">
    <property type="entry name" value="DIHYDRONEOPTERIN TRIPHOSPHATE DIPHOSPHATASE"/>
    <property type="match status" value="1"/>
</dbReference>
<dbReference type="CDD" id="cd04673">
    <property type="entry name" value="NUDIX_ADPRase"/>
    <property type="match status" value="1"/>
</dbReference>
<evidence type="ECO:0000259" key="1">
    <source>
        <dbReference type="PROSITE" id="PS51462"/>
    </source>
</evidence>
<dbReference type="Gene3D" id="3.90.79.10">
    <property type="entry name" value="Nucleoside Triphosphate Pyrophosphohydrolase"/>
    <property type="match status" value="1"/>
</dbReference>
<name>A0A1E7FWV9_9STRA</name>
<organism evidence="2 3">
    <name type="scientific">Fragilariopsis cylindrus CCMP1102</name>
    <dbReference type="NCBI Taxonomy" id="635003"/>
    <lineage>
        <taxon>Eukaryota</taxon>
        <taxon>Sar</taxon>
        <taxon>Stramenopiles</taxon>
        <taxon>Ochrophyta</taxon>
        <taxon>Bacillariophyta</taxon>
        <taxon>Bacillariophyceae</taxon>
        <taxon>Bacillariophycidae</taxon>
        <taxon>Bacillariales</taxon>
        <taxon>Bacillariaceae</taxon>
        <taxon>Fragilariopsis</taxon>
    </lineage>
</organism>
<dbReference type="InterPro" id="IPR000086">
    <property type="entry name" value="NUDIX_hydrolase_dom"/>
</dbReference>
<dbReference type="InterPro" id="IPR015797">
    <property type="entry name" value="NUDIX_hydrolase-like_dom_sf"/>
</dbReference>
<dbReference type="PROSITE" id="PS51462">
    <property type="entry name" value="NUDIX"/>
    <property type="match status" value="1"/>
</dbReference>
<dbReference type="EMBL" id="KV784353">
    <property type="protein sequence ID" value="OEU22293.1"/>
    <property type="molecule type" value="Genomic_DNA"/>
</dbReference>
<dbReference type="SUPFAM" id="SSF55811">
    <property type="entry name" value="Nudix"/>
    <property type="match status" value="1"/>
</dbReference>
<evidence type="ECO:0000313" key="2">
    <source>
        <dbReference type="EMBL" id="OEU22293.1"/>
    </source>
</evidence>
<dbReference type="KEGG" id="fcy:FRACYDRAFT_179351"/>
<reference evidence="2 3" key="1">
    <citation type="submission" date="2016-09" db="EMBL/GenBank/DDBJ databases">
        <title>Extensive genetic diversity and differential bi-allelic expression allows diatom success in the polar Southern Ocean.</title>
        <authorList>
            <consortium name="DOE Joint Genome Institute"/>
            <person name="Mock T."/>
            <person name="Otillar R.P."/>
            <person name="Strauss J."/>
            <person name="Dupont C."/>
            <person name="Frickenhaus S."/>
            <person name="Maumus F."/>
            <person name="Mcmullan M."/>
            <person name="Sanges R."/>
            <person name="Schmutz J."/>
            <person name="Toseland A."/>
            <person name="Valas R."/>
            <person name="Veluchamy A."/>
            <person name="Ward B.J."/>
            <person name="Allen A."/>
            <person name="Barry K."/>
            <person name="Falciatore A."/>
            <person name="Ferrante M."/>
            <person name="Fortunato A.E."/>
            <person name="Gloeckner G."/>
            <person name="Gruber A."/>
            <person name="Hipkin R."/>
            <person name="Janech M."/>
            <person name="Kroth P."/>
            <person name="Leese F."/>
            <person name="Lindquist E."/>
            <person name="Lyon B.R."/>
            <person name="Martin J."/>
            <person name="Mayer C."/>
            <person name="Parker M."/>
            <person name="Quesneville H."/>
            <person name="Raymond J."/>
            <person name="Uhlig C."/>
            <person name="Valentin K.U."/>
            <person name="Worden A.Z."/>
            <person name="Armbrust E.V."/>
            <person name="Bowler C."/>
            <person name="Green B."/>
            <person name="Moulton V."/>
            <person name="Van Oosterhout C."/>
            <person name="Grigoriev I."/>
        </authorList>
    </citation>
    <scope>NUCLEOTIDE SEQUENCE [LARGE SCALE GENOMIC DNA]</scope>
    <source>
        <strain evidence="2 3">CCMP1102</strain>
    </source>
</reference>
<proteinExistence type="predicted"/>
<feature type="domain" description="Nudix hydrolase" evidence="1">
    <location>
        <begin position="3"/>
        <end position="150"/>
    </location>
</feature>
<dbReference type="AlphaFoldDB" id="A0A1E7FWV9"/>
<accession>A0A1E7FWV9</accession>
<gene>
    <name evidence="2" type="ORF">FRACYDRAFT_179351</name>
</gene>
<dbReference type="OrthoDB" id="43174at2759"/>
<protein>
    <recommendedName>
        <fullName evidence="1">Nudix hydrolase domain-containing protein</fullName>
    </recommendedName>
</protein>